<name>A0A1D7UY65_9LEPT</name>
<dbReference type="Proteomes" id="UP000094197">
    <property type="component" value="Chromosome 1"/>
</dbReference>
<dbReference type="OrthoDB" id="343233at2"/>
<organism evidence="1 2">
    <name type="scientific">Leptospira tipperaryensis</name>
    <dbReference type="NCBI Taxonomy" id="2564040"/>
    <lineage>
        <taxon>Bacteria</taxon>
        <taxon>Pseudomonadati</taxon>
        <taxon>Spirochaetota</taxon>
        <taxon>Spirochaetia</taxon>
        <taxon>Leptospirales</taxon>
        <taxon>Leptospiraceae</taxon>
        <taxon>Leptospira</taxon>
    </lineage>
</organism>
<sequence>MKKGLNPKKRKTLAILKIVFAILLLLLTNCATTEFKIHSVKLERKEANNLYFRLITDIDFLDKRECKGHHCFFRFEFYPIERGNPKRKVFIGNALLRKEFPWDESGVKRQFEFARNRSGPTFSIYKSNYSEEGIAEEEMITSIGSKSDKEFEYLFKIPLEMGDTGESWEDPSLNDERVAEYYNLKAGTTYTFWGKIVGPTFPFTIGFTYRIFPYFFLGIRSQLYRWEVTIPK</sequence>
<dbReference type="AlphaFoldDB" id="A0A1D7UY65"/>
<accession>A0A1D7UY65</accession>
<dbReference type="RefSeq" id="WP_069607760.1">
    <property type="nucleotide sequence ID" value="NZ_CP015217.1"/>
</dbReference>
<gene>
    <name evidence="1" type="ORF">A0128_12170</name>
</gene>
<protein>
    <submittedName>
        <fullName evidence="1">Uncharacterized protein</fullName>
    </submittedName>
</protein>
<evidence type="ECO:0000313" key="1">
    <source>
        <dbReference type="EMBL" id="AOP34536.1"/>
    </source>
</evidence>
<evidence type="ECO:0000313" key="2">
    <source>
        <dbReference type="Proteomes" id="UP000094197"/>
    </source>
</evidence>
<reference evidence="1 2" key="1">
    <citation type="submission" date="2016-04" db="EMBL/GenBank/DDBJ databases">
        <title>Complete genome seqeunce of Leptospira alstonii serovar Room22.</title>
        <authorList>
            <person name="Nally J.E."/>
            <person name="Bayles D.O."/>
            <person name="Hurley D."/>
            <person name="Fanning S."/>
            <person name="McMahon B.J."/>
            <person name="Arent Z."/>
        </authorList>
    </citation>
    <scope>NUCLEOTIDE SEQUENCE [LARGE SCALE GENOMIC DNA]</scope>
    <source>
        <strain evidence="1 2">GWTS #1</strain>
    </source>
</reference>
<dbReference type="EMBL" id="CP015217">
    <property type="protein sequence ID" value="AOP34536.1"/>
    <property type="molecule type" value="Genomic_DNA"/>
</dbReference>
<proteinExistence type="predicted"/>
<keyword evidence="2" id="KW-1185">Reference proteome</keyword>
<dbReference type="KEGG" id="laj:A0128_12170"/>